<accession>A0ABM7GKM0</accession>
<gene>
    <name evidence="1" type="ORF">HORIV_35170</name>
</gene>
<reference evidence="2" key="1">
    <citation type="journal article" date="2019" name="Microbiol. Resour. Announc.">
        <title>Complete Genome Sequence of Halomonas olivaria, a Moderately Halophilic Bacterium Isolated from Olive Processing Effluents, Obtained by Nanopore Sequencing.</title>
        <authorList>
            <person name="Nagata S."/>
            <person name="Ii K.M."/>
            <person name="Tsukimi T."/>
            <person name="Miura M.C."/>
            <person name="Galipon J."/>
            <person name="Arakawa K."/>
        </authorList>
    </citation>
    <scope>NUCLEOTIDE SEQUENCE [LARGE SCALE GENOMIC DNA]</scope>
    <source>
        <strain evidence="2">TYRC17</strain>
    </source>
</reference>
<sequence length="78" mass="9099">MTTETYSSRLNKVREAIDKILSGSQSWRFGDRQYTRADLPTLYKMEERFERMAAKKERPTLKAVVTVFATLDFNHGPI</sequence>
<dbReference type="EMBL" id="AP019416">
    <property type="protein sequence ID" value="BBI51096.1"/>
    <property type="molecule type" value="Genomic_DNA"/>
</dbReference>
<keyword evidence="2" id="KW-1185">Reference proteome</keyword>
<protein>
    <submittedName>
        <fullName evidence="1">Uncharacterized protein</fullName>
    </submittedName>
</protein>
<evidence type="ECO:0000313" key="1">
    <source>
        <dbReference type="EMBL" id="BBI51096.1"/>
    </source>
</evidence>
<evidence type="ECO:0000313" key="2">
    <source>
        <dbReference type="Proteomes" id="UP000289555"/>
    </source>
</evidence>
<dbReference type="Proteomes" id="UP000289555">
    <property type="component" value="Chromosome"/>
</dbReference>
<organism evidence="1 2">
    <name type="scientific">Vreelandella olivaria</name>
    <dbReference type="NCBI Taxonomy" id="390919"/>
    <lineage>
        <taxon>Bacteria</taxon>
        <taxon>Pseudomonadati</taxon>
        <taxon>Pseudomonadota</taxon>
        <taxon>Gammaproteobacteria</taxon>
        <taxon>Oceanospirillales</taxon>
        <taxon>Halomonadaceae</taxon>
        <taxon>Vreelandella</taxon>
    </lineage>
</organism>
<proteinExistence type="predicted"/>
<name>A0ABM7GKM0_9GAMM</name>